<evidence type="ECO:0000313" key="7">
    <source>
        <dbReference type="EMBL" id="RKO98755.1"/>
    </source>
</evidence>
<evidence type="ECO:0000256" key="4">
    <source>
        <dbReference type="ARBA" id="ARBA00022989"/>
    </source>
</evidence>
<feature type="transmembrane region" description="Helical" evidence="6">
    <location>
        <begin position="276"/>
        <end position="298"/>
    </location>
</feature>
<sequence length="591" mass="66880">MAARTRGTAWVDPAPPRWKTPEFLAYLSIVAVALGYMCYATYHLSRPQRGAPFVRALSPGWLFGGRLDNSDPQYRSFRNNIPLLVPVACVYALVSRGLVQRSSPRRPATAPSAVSRRRDGYAPLDAATVNTDTAFSLMFSLGFLTVFHGASVLKIVVLITLNFAVVRSLRYSRASVAFAWLYGIGMLYANHHFQGYPFGALAAPLAFLDAPPFTGITGRWWNFFNFTMLRMISFTMDAQWTLSRHSRARPPSSAAATSRSLARSEGVGMTHEDYTLVAYLAYLLYVPLYLAGPIISFNDWYLQMSRRRCEASAMAKVKADDDAMGWRGILVYAARWLGCVLLQEAMLHAFYVVAISRAKAWGGMSPFQVAMVSYFNLKLIWMKLLIIWRFFRLWALMDGVLTVENMDRCMSNNYSALGFWRHWHRSYNRWLVRYMYVPLGGRRYSIASRFLVFTFVAVWHDVDPRLLAWGWLVALLILPEVVASAVFRGDHWQRWPPFRHLCAVGAVFNILLMMTANLVGFAVGIDGMLSIYARIFQPAGLVFLATTAVALFAASQIMFELERGRQLRAMRAERRQRHGRLPADPDPGSDP</sequence>
<keyword evidence="5 6" id="KW-0472">Membrane</keyword>
<gene>
    <name evidence="7" type="ORF">CXG81DRAFT_15488</name>
</gene>
<dbReference type="PANTHER" id="PTHR13285:SF18">
    <property type="entry name" value="PROTEIN-CYSTEINE N-PALMITOYLTRANSFERASE RASP"/>
    <property type="match status" value="1"/>
</dbReference>
<evidence type="ECO:0008006" key="9">
    <source>
        <dbReference type="Google" id="ProtNLM"/>
    </source>
</evidence>
<evidence type="ECO:0000313" key="8">
    <source>
        <dbReference type="Proteomes" id="UP000274922"/>
    </source>
</evidence>
<evidence type="ECO:0000256" key="6">
    <source>
        <dbReference type="SAM" id="Phobius"/>
    </source>
</evidence>
<dbReference type="OrthoDB" id="420606at2759"/>
<dbReference type="STRING" id="1555241.A0A4P9X167"/>
<feature type="transmembrane region" description="Helical" evidence="6">
    <location>
        <begin position="466"/>
        <end position="489"/>
    </location>
</feature>
<accession>A0A4P9X167</accession>
<feature type="transmembrane region" description="Helical" evidence="6">
    <location>
        <begin position="171"/>
        <end position="189"/>
    </location>
</feature>
<dbReference type="PANTHER" id="PTHR13285">
    <property type="entry name" value="ACYLTRANSFERASE"/>
    <property type="match status" value="1"/>
</dbReference>
<organism evidence="7 8">
    <name type="scientific">Caulochytrium protostelioides</name>
    <dbReference type="NCBI Taxonomy" id="1555241"/>
    <lineage>
        <taxon>Eukaryota</taxon>
        <taxon>Fungi</taxon>
        <taxon>Fungi incertae sedis</taxon>
        <taxon>Chytridiomycota</taxon>
        <taxon>Chytridiomycota incertae sedis</taxon>
        <taxon>Chytridiomycetes</taxon>
        <taxon>Caulochytriales</taxon>
        <taxon>Caulochytriaceae</taxon>
        <taxon>Caulochytrium</taxon>
    </lineage>
</organism>
<feature type="transmembrane region" description="Helical" evidence="6">
    <location>
        <begin position="501"/>
        <end position="523"/>
    </location>
</feature>
<feature type="transmembrane region" description="Helical" evidence="6">
    <location>
        <begin position="367"/>
        <end position="388"/>
    </location>
</feature>
<keyword evidence="3 6" id="KW-0812">Transmembrane</keyword>
<keyword evidence="8" id="KW-1185">Reference proteome</keyword>
<dbReference type="GO" id="GO:0005783">
    <property type="term" value="C:endoplasmic reticulum"/>
    <property type="evidence" value="ECO:0007669"/>
    <property type="project" value="TreeGrafter"/>
</dbReference>
<dbReference type="Pfam" id="PF03062">
    <property type="entry name" value="MBOAT"/>
    <property type="match status" value="1"/>
</dbReference>
<comment type="subcellular location">
    <subcellularLocation>
        <location evidence="1">Membrane</location>
        <topology evidence="1">Multi-pass membrane protein</topology>
    </subcellularLocation>
</comment>
<dbReference type="GO" id="GO:0016020">
    <property type="term" value="C:membrane"/>
    <property type="evidence" value="ECO:0007669"/>
    <property type="project" value="UniProtKB-SubCell"/>
</dbReference>
<protein>
    <recommendedName>
        <fullName evidence="9">MBOAT-domain-containing protein</fullName>
    </recommendedName>
</protein>
<dbReference type="InterPro" id="IPR051085">
    <property type="entry name" value="MB_O-acyltransferase"/>
</dbReference>
<comment type="similarity">
    <text evidence="2">Belongs to the membrane-bound acyltransferase family.</text>
</comment>
<dbReference type="GO" id="GO:0006506">
    <property type="term" value="P:GPI anchor biosynthetic process"/>
    <property type="evidence" value="ECO:0007669"/>
    <property type="project" value="TreeGrafter"/>
</dbReference>
<dbReference type="Proteomes" id="UP000274922">
    <property type="component" value="Unassembled WGS sequence"/>
</dbReference>
<feature type="transmembrane region" description="Helical" evidence="6">
    <location>
        <begin position="535"/>
        <end position="561"/>
    </location>
</feature>
<evidence type="ECO:0000256" key="3">
    <source>
        <dbReference type="ARBA" id="ARBA00022692"/>
    </source>
</evidence>
<evidence type="ECO:0000256" key="1">
    <source>
        <dbReference type="ARBA" id="ARBA00004141"/>
    </source>
</evidence>
<feature type="transmembrane region" description="Helical" evidence="6">
    <location>
        <begin position="443"/>
        <end position="460"/>
    </location>
</feature>
<dbReference type="GO" id="GO:0008374">
    <property type="term" value="F:O-acyltransferase activity"/>
    <property type="evidence" value="ECO:0007669"/>
    <property type="project" value="TreeGrafter"/>
</dbReference>
<feature type="transmembrane region" description="Helical" evidence="6">
    <location>
        <begin position="334"/>
        <end position="355"/>
    </location>
</feature>
<proteinExistence type="inferred from homology"/>
<keyword evidence="4 6" id="KW-1133">Transmembrane helix</keyword>
<evidence type="ECO:0000256" key="5">
    <source>
        <dbReference type="ARBA" id="ARBA00023136"/>
    </source>
</evidence>
<name>A0A4P9X167_9FUNG</name>
<dbReference type="InterPro" id="IPR004299">
    <property type="entry name" value="MBOAT_fam"/>
</dbReference>
<feature type="transmembrane region" description="Helical" evidence="6">
    <location>
        <begin position="134"/>
        <end position="159"/>
    </location>
</feature>
<evidence type="ECO:0000256" key="2">
    <source>
        <dbReference type="ARBA" id="ARBA00010323"/>
    </source>
</evidence>
<dbReference type="EMBL" id="ML014367">
    <property type="protein sequence ID" value="RKO98755.1"/>
    <property type="molecule type" value="Genomic_DNA"/>
</dbReference>
<feature type="transmembrane region" description="Helical" evidence="6">
    <location>
        <begin position="23"/>
        <end position="42"/>
    </location>
</feature>
<reference evidence="8" key="1">
    <citation type="journal article" date="2018" name="Nat. Microbiol.">
        <title>Leveraging single-cell genomics to expand the fungal tree of life.</title>
        <authorList>
            <person name="Ahrendt S.R."/>
            <person name="Quandt C.A."/>
            <person name="Ciobanu D."/>
            <person name="Clum A."/>
            <person name="Salamov A."/>
            <person name="Andreopoulos B."/>
            <person name="Cheng J.F."/>
            <person name="Woyke T."/>
            <person name="Pelin A."/>
            <person name="Henrissat B."/>
            <person name="Reynolds N.K."/>
            <person name="Benny G.L."/>
            <person name="Smith M.E."/>
            <person name="James T.Y."/>
            <person name="Grigoriev I.V."/>
        </authorList>
    </citation>
    <scope>NUCLEOTIDE SEQUENCE [LARGE SCALE GENOMIC DNA]</scope>
    <source>
        <strain evidence="8">ATCC 52028</strain>
    </source>
</reference>
<dbReference type="AlphaFoldDB" id="A0A4P9X167"/>